<keyword evidence="11" id="KW-1185">Reference proteome</keyword>
<organism evidence="10 11">
    <name type="scientific">Scytalidium lignicola</name>
    <name type="common">Hyphomycete</name>
    <dbReference type="NCBI Taxonomy" id="5539"/>
    <lineage>
        <taxon>Eukaryota</taxon>
        <taxon>Fungi</taxon>
        <taxon>Dikarya</taxon>
        <taxon>Ascomycota</taxon>
        <taxon>Pezizomycotina</taxon>
        <taxon>Leotiomycetes</taxon>
        <taxon>Leotiomycetes incertae sedis</taxon>
        <taxon>Scytalidium</taxon>
    </lineage>
</organism>
<feature type="region of interest" description="Disordered" evidence="8">
    <location>
        <begin position="60"/>
        <end position="90"/>
    </location>
</feature>
<feature type="active site" description="Nucleophile" evidence="6">
    <location>
        <position position="230"/>
    </location>
</feature>
<protein>
    <recommendedName>
        <fullName evidence="7">Ubiquitin carboxyl-terminal hydrolase</fullName>
        <ecNumber evidence="7">3.4.19.12</ecNumber>
    </recommendedName>
</protein>
<dbReference type="STRING" id="5539.A0A3E2GT89"/>
<accession>A0A3E2GT89</accession>
<dbReference type="EMBL" id="NCSJ02000468">
    <property type="protein sequence ID" value="RFU24306.1"/>
    <property type="molecule type" value="Genomic_DNA"/>
</dbReference>
<sequence length="533" mass="61221">MSSYYTSSPLITFFYRSFGQYPDSSPVLNSLGKKGVSIPQKKQRSYLAISRCQESTKAKFTESAPYTMSDPSTKPLESVRSRRESSQVNMSNEPLQQITSIDAGSVIVDVLPAVSKGIKPKPEEIGDDDDLLEQAMKPLTDEERQNWDGWVELESDPALFNYILRQYGVKDVKVQEVLGLDNEILQQLPQPVFGLIFLFKYQDEDVDDGKLVTSCSDHIWFANQTTNNACATIALLNIVMNVPEIDLGDKLSEFKTSTLPLKPAYRGWTLGKNQFIRTIHNSFARRMDILAIDYAMSQEVEEWRREKEGKRKRRKVREENEAAFHFIAYAPIRGELWRLDGLQRYPVNLGKCGEDWISMARENIYERIGRRKDDSLEFNLLSLCRSPLKTIPQQLVKNIKTILLVEKSLEDILPDWKSFVLQNESNLNNTHLELSQELMDKAEISESTLQKLKVAENNASSLLDLHTALVKDRDNLQHSYIDEENLIAQENEQAERRKRDFTWSLFKALKTLADKGVLHGIVKEVQAMEKMRR</sequence>
<comment type="caution">
    <text evidence="10">The sequence shown here is derived from an EMBL/GenBank/DDBJ whole genome shotgun (WGS) entry which is preliminary data.</text>
</comment>
<dbReference type="InterPro" id="IPR036959">
    <property type="entry name" value="Peptidase_C12_UCH_sf"/>
</dbReference>
<dbReference type="SUPFAM" id="SSF54001">
    <property type="entry name" value="Cysteine proteinases"/>
    <property type="match status" value="1"/>
</dbReference>
<keyword evidence="2 6" id="KW-0645">Protease</keyword>
<feature type="active site" description="Proton donor" evidence="6">
    <location>
        <position position="325"/>
    </location>
</feature>
<reference evidence="10 11" key="1">
    <citation type="submission" date="2018-05" db="EMBL/GenBank/DDBJ databases">
        <title>Draft genome sequence of Scytalidium lignicola DSM 105466, a ubiquitous saprotrophic fungus.</title>
        <authorList>
            <person name="Buettner E."/>
            <person name="Gebauer A.M."/>
            <person name="Hofrichter M."/>
            <person name="Liers C."/>
            <person name="Kellner H."/>
        </authorList>
    </citation>
    <scope>NUCLEOTIDE SEQUENCE [LARGE SCALE GENOMIC DNA]</scope>
    <source>
        <strain evidence="10 11">DSM 105466</strain>
    </source>
</reference>
<dbReference type="Pfam" id="PF01088">
    <property type="entry name" value="Peptidase_C12"/>
    <property type="match status" value="1"/>
</dbReference>
<evidence type="ECO:0000313" key="11">
    <source>
        <dbReference type="Proteomes" id="UP000258309"/>
    </source>
</evidence>
<evidence type="ECO:0000256" key="8">
    <source>
        <dbReference type="SAM" id="MobiDB-lite"/>
    </source>
</evidence>
<evidence type="ECO:0000256" key="1">
    <source>
        <dbReference type="ARBA" id="ARBA00000707"/>
    </source>
</evidence>
<comment type="similarity">
    <text evidence="6 7">Belongs to the peptidase C12 family.</text>
</comment>
<evidence type="ECO:0000259" key="9">
    <source>
        <dbReference type="PROSITE" id="PS52048"/>
    </source>
</evidence>
<dbReference type="PRINTS" id="PR00707">
    <property type="entry name" value="UBCTHYDRLASE"/>
</dbReference>
<name>A0A3E2GT89_SCYLI</name>
<dbReference type="OMA" id="CLWELDG"/>
<evidence type="ECO:0000256" key="2">
    <source>
        <dbReference type="ARBA" id="ARBA00022670"/>
    </source>
</evidence>
<dbReference type="PANTHER" id="PTHR10589">
    <property type="entry name" value="UBIQUITIN CARBOXYL-TERMINAL HYDROLASE"/>
    <property type="match status" value="1"/>
</dbReference>
<evidence type="ECO:0000256" key="7">
    <source>
        <dbReference type="RuleBase" id="RU361215"/>
    </source>
</evidence>
<feature type="domain" description="UCH catalytic" evidence="9">
    <location>
        <begin position="149"/>
        <end position="385"/>
    </location>
</feature>
<dbReference type="GO" id="GO:0006511">
    <property type="term" value="P:ubiquitin-dependent protein catabolic process"/>
    <property type="evidence" value="ECO:0007669"/>
    <property type="project" value="UniProtKB-UniRule"/>
</dbReference>
<evidence type="ECO:0000313" key="10">
    <source>
        <dbReference type="EMBL" id="RFU24306.1"/>
    </source>
</evidence>
<evidence type="ECO:0000256" key="4">
    <source>
        <dbReference type="ARBA" id="ARBA00022801"/>
    </source>
</evidence>
<dbReference type="GO" id="GO:0004843">
    <property type="term" value="F:cysteine-type deubiquitinase activity"/>
    <property type="evidence" value="ECO:0007669"/>
    <property type="project" value="UniProtKB-UniRule"/>
</dbReference>
<dbReference type="AlphaFoldDB" id="A0A3E2GT89"/>
<keyword evidence="3 6" id="KW-0833">Ubl conjugation pathway</keyword>
<feature type="site" description="Transition state stabilizer" evidence="6">
    <location>
        <position position="224"/>
    </location>
</feature>
<dbReference type="GO" id="GO:0016579">
    <property type="term" value="P:protein deubiquitination"/>
    <property type="evidence" value="ECO:0007669"/>
    <property type="project" value="TreeGrafter"/>
</dbReference>
<dbReference type="Gene3D" id="3.40.532.10">
    <property type="entry name" value="Peptidase C12, ubiquitin carboxyl-terminal hydrolase"/>
    <property type="match status" value="1"/>
</dbReference>
<dbReference type="GO" id="GO:0005737">
    <property type="term" value="C:cytoplasm"/>
    <property type="evidence" value="ECO:0007669"/>
    <property type="project" value="TreeGrafter"/>
</dbReference>
<dbReference type="PROSITE" id="PS52048">
    <property type="entry name" value="UCH_DOMAIN"/>
    <property type="match status" value="1"/>
</dbReference>
<proteinExistence type="inferred from homology"/>
<dbReference type="OrthoDB" id="1924260at2759"/>
<dbReference type="Proteomes" id="UP000258309">
    <property type="component" value="Unassembled WGS sequence"/>
</dbReference>
<comment type="catalytic activity">
    <reaction evidence="1 6 7">
        <text>Thiol-dependent hydrolysis of ester, thioester, amide, peptide and isopeptide bonds formed by the C-terminal Gly of ubiquitin (a 76-residue protein attached to proteins as an intracellular targeting signal).</text>
        <dbReference type="EC" id="3.4.19.12"/>
    </reaction>
</comment>
<dbReference type="CDD" id="cd09617">
    <property type="entry name" value="Peptidase_C12_UCH37_BAP1"/>
    <property type="match status" value="1"/>
</dbReference>
<keyword evidence="5 6" id="KW-0788">Thiol protease</keyword>
<keyword evidence="4 6" id="KW-0378">Hydrolase</keyword>
<gene>
    <name evidence="10" type="ORF">B7463_g12034</name>
</gene>
<evidence type="ECO:0000256" key="5">
    <source>
        <dbReference type="ARBA" id="ARBA00022807"/>
    </source>
</evidence>
<dbReference type="EC" id="3.4.19.12" evidence="7"/>
<feature type="non-terminal residue" evidence="10">
    <location>
        <position position="533"/>
    </location>
</feature>
<dbReference type="InterPro" id="IPR038765">
    <property type="entry name" value="Papain-like_cys_pep_sf"/>
</dbReference>
<dbReference type="FunFam" id="3.40.532.10:FF:000010">
    <property type="entry name" value="Ubiquitin carboxyl-terminal hydrolase"/>
    <property type="match status" value="1"/>
</dbReference>
<feature type="non-terminal residue" evidence="10">
    <location>
        <position position="1"/>
    </location>
</feature>
<dbReference type="InterPro" id="IPR001578">
    <property type="entry name" value="Peptidase_C12_UCH"/>
</dbReference>
<feature type="site" description="Important for enzyme activity" evidence="6">
    <location>
        <position position="340"/>
    </location>
</feature>
<evidence type="ECO:0000256" key="3">
    <source>
        <dbReference type="ARBA" id="ARBA00022786"/>
    </source>
</evidence>
<dbReference type="PANTHER" id="PTHR10589:SF29">
    <property type="entry name" value="UBIQUITIN CARBOXYL-TERMINAL HYDROLASE"/>
    <property type="match status" value="1"/>
</dbReference>
<evidence type="ECO:0000256" key="6">
    <source>
        <dbReference type="PROSITE-ProRule" id="PRU01393"/>
    </source>
</evidence>